<comment type="caution">
    <text evidence="2">The sequence shown here is derived from an EMBL/GenBank/DDBJ whole genome shotgun (WGS) entry which is preliminary data.</text>
</comment>
<keyword evidence="3" id="KW-1185">Reference proteome</keyword>
<sequence length="168" mass="19145">MNDVEAKREARRRRILENSENRLLKISGVEKRTCGYEIEGYKSPHLIIAEDDSNVNGGVIETPEIFNRSSSILNRSFESQTSAAVSQQRYLTKNQRISIIVAIATILNILILCFQDNIVLNKIFLPVLCFEAIDLFYHQNQIEINGVNIKTTSEIKSNQNGFQNFILP</sequence>
<gene>
    <name evidence="2" type="ORF">GWI33_020133</name>
</gene>
<reference evidence="2" key="1">
    <citation type="submission" date="2020-08" db="EMBL/GenBank/DDBJ databases">
        <title>Genome sequencing and assembly of the red palm weevil Rhynchophorus ferrugineus.</title>
        <authorList>
            <person name="Dias G.B."/>
            <person name="Bergman C.M."/>
            <person name="Manee M."/>
        </authorList>
    </citation>
    <scope>NUCLEOTIDE SEQUENCE</scope>
    <source>
        <strain evidence="2">AA-2017</strain>
        <tissue evidence="2">Whole larva</tissue>
    </source>
</reference>
<evidence type="ECO:0000313" key="3">
    <source>
        <dbReference type="Proteomes" id="UP000625711"/>
    </source>
</evidence>
<organism evidence="2 3">
    <name type="scientific">Rhynchophorus ferrugineus</name>
    <name type="common">Red palm weevil</name>
    <name type="synonym">Curculio ferrugineus</name>
    <dbReference type="NCBI Taxonomy" id="354439"/>
    <lineage>
        <taxon>Eukaryota</taxon>
        <taxon>Metazoa</taxon>
        <taxon>Ecdysozoa</taxon>
        <taxon>Arthropoda</taxon>
        <taxon>Hexapoda</taxon>
        <taxon>Insecta</taxon>
        <taxon>Pterygota</taxon>
        <taxon>Neoptera</taxon>
        <taxon>Endopterygota</taxon>
        <taxon>Coleoptera</taxon>
        <taxon>Polyphaga</taxon>
        <taxon>Cucujiformia</taxon>
        <taxon>Curculionidae</taxon>
        <taxon>Dryophthorinae</taxon>
        <taxon>Rhynchophorus</taxon>
    </lineage>
</organism>
<dbReference type="Proteomes" id="UP000625711">
    <property type="component" value="Unassembled WGS sequence"/>
</dbReference>
<accession>A0A834M0U1</accession>
<dbReference type="EMBL" id="JAACXV010014526">
    <property type="protein sequence ID" value="KAF7266638.1"/>
    <property type="molecule type" value="Genomic_DNA"/>
</dbReference>
<protein>
    <submittedName>
        <fullName evidence="2">Uncharacterized protein</fullName>
    </submittedName>
</protein>
<feature type="transmembrane region" description="Helical" evidence="1">
    <location>
        <begin position="97"/>
        <end position="120"/>
    </location>
</feature>
<name>A0A834M0U1_RHYFE</name>
<keyword evidence="1" id="KW-0472">Membrane</keyword>
<keyword evidence="1" id="KW-1133">Transmembrane helix</keyword>
<evidence type="ECO:0000313" key="2">
    <source>
        <dbReference type="EMBL" id="KAF7266638.1"/>
    </source>
</evidence>
<dbReference type="OrthoDB" id="6782838at2759"/>
<proteinExistence type="predicted"/>
<dbReference type="AlphaFoldDB" id="A0A834M0U1"/>
<evidence type="ECO:0000256" key="1">
    <source>
        <dbReference type="SAM" id="Phobius"/>
    </source>
</evidence>
<keyword evidence="1" id="KW-0812">Transmembrane</keyword>